<dbReference type="GO" id="GO:0008270">
    <property type="term" value="F:zinc ion binding"/>
    <property type="evidence" value="ECO:0007669"/>
    <property type="project" value="InterPro"/>
</dbReference>
<dbReference type="Gene3D" id="1.25.40.10">
    <property type="entry name" value="Tetratricopeptide repeat domain"/>
    <property type="match status" value="4"/>
</dbReference>
<feature type="repeat" description="PPR" evidence="3">
    <location>
        <begin position="314"/>
        <end position="348"/>
    </location>
</feature>
<name>A0AAE1S2A7_9SOLA</name>
<protein>
    <recommendedName>
        <fullName evidence="4">DYW domain-containing protein</fullName>
    </recommendedName>
</protein>
<dbReference type="AlphaFoldDB" id="A0AAE1S2A7"/>
<dbReference type="InterPro" id="IPR032867">
    <property type="entry name" value="DYW_dom"/>
</dbReference>
<dbReference type="PANTHER" id="PTHR47926:SF469">
    <property type="entry name" value="DYW DOMAIN-CONTAINING PROTEIN"/>
    <property type="match status" value="1"/>
</dbReference>
<evidence type="ECO:0000313" key="6">
    <source>
        <dbReference type="Proteomes" id="UP001291623"/>
    </source>
</evidence>
<proteinExistence type="inferred from homology"/>
<feature type="repeat" description="PPR" evidence="3">
    <location>
        <begin position="111"/>
        <end position="145"/>
    </location>
</feature>
<feature type="repeat" description="PPR" evidence="3">
    <location>
        <begin position="349"/>
        <end position="384"/>
    </location>
</feature>
<feature type="repeat" description="PPR" evidence="3">
    <location>
        <begin position="212"/>
        <end position="242"/>
    </location>
</feature>
<evidence type="ECO:0000256" key="3">
    <source>
        <dbReference type="PROSITE-ProRule" id="PRU00708"/>
    </source>
</evidence>
<dbReference type="Pfam" id="PF20430">
    <property type="entry name" value="Eplus_motif"/>
    <property type="match status" value="1"/>
</dbReference>
<dbReference type="InterPro" id="IPR046849">
    <property type="entry name" value="E2_motif"/>
</dbReference>
<comment type="caution">
    <text evidence="5">The sequence shown here is derived from an EMBL/GenBank/DDBJ whole genome shotgun (WGS) entry which is preliminary data.</text>
</comment>
<evidence type="ECO:0000256" key="1">
    <source>
        <dbReference type="ARBA" id="ARBA00006643"/>
    </source>
</evidence>
<dbReference type="InterPro" id="IPR046848">
    <property type="entry name" value="E_motif"/>
</dbReference>
<dbReference type="InterPro" id="IPR046960">
    <property type="entry name" value="PPR_At4g14850-like_plant"/>
</dbReference>
<organism evidence="5 6">
    <name type="scientific">Anisodus tanguticus</name>
    <dbReference type="NCBI Taxonomy" id="243964"/>
    <lineage>
        <taxon>Eukaryota</taxon>
        <taxon>Viridiplantae</taxon>
        <taxon>Streptophyta</taxon>
        <taxon>Embryophyta</taxon>
        <taxon>Tracheophyta</taxon>
        <taxon>Spermatophyta</taxon>
        <taxon>Magnoliopsida</taxon>
        <taxon>eudicotyledons</taxon>
        <taxon>Gunneridae</taxon>
        <taxon>Pentapetalae</taxon>
        <taxon>asterids</taxon>
        <taxon>lamiids</taxon>
        <taxon>Solanales</taxon>
        <taxon>Solanaceae</taxon>
        <taxon>Solanoideae</taxon>
        <taxon>Hyoscyameae</taxon>
        <taxon>Anisodus</taxon>
    </lineage>
</organism>
<dbReference type="NCBIfam" id="TIGR00756">
    <property type="entry name" value="PPR"/>
    <property type="match status" value="6"/>
</dbReference>
<dbReference type="EMBL" id="JAVYJV010000009">
    <property type="protein sequence ID" value="KAK4362233.1"/>
    <property type="molecule type" value="Genomic_DNA"/>
</dbReference>
<dbReference type="Pfam" id="PF20431">
    <property type="entry name" value="E_motif"/>
    <property type="match status" value="1"/>
</dbReference>
<dbReference type="PANTHER" id="PTHR47926">
    <property type="entry name" value="PENTATRICOPEPTIDE REPEAT-CONTAINING PROTEIN"/>
    <property type="match status" value="1"/>
</dbReference>
<dbReference type="InterPro" id="IPR011990">
    <property type="entry name" value="TPR-like_helical_dom_sf"/>
</dbReference>
<accession>A0AAE1S2A7</accession>
<dbReference type="GO" id="GO:0003723">
    <property type="term" value="F:RNA binding"/>
    <property type="evidence" value="ECO:0007669"/>
    <property type="project" value="InterPro"/>
</dbReference>
<evidence type="ECO:0000313" key="5">
    <source>
        <dbReference type="EMBL" id="KAK4362233.1"/>
    </source>
</evidence>
<dbReference type="PROSITE" id="PS51375">
    <property type="entry name" value="PPR"/>
    <property type="match status" value="5"/>
</dbReference>
<dbReference type="GO" id="GO:0009451">
    <property type="term" value="P:RNA modification"/>
    <property type="evidence" value="ECO:0007669"/>
    <property type="project" value="InterPro"/>
</dbReference>
<keyword evidence="6" id="KW-1185">Reference proteome</keyword>
<feature type="repeat" description="PPR" evidence="3">
    <location>
        <begin position="181"/>
        <end position="211"/>
    </location>
</feature>
<dbReference type="Pfam" id="PF14432">
    <property type="entry name" value="DYW_deaminase"/>
    <property type="match status" value="1"/>
</dbReference>
<dbReference type="InterPro" id="IPR002885">
    <property type="entry name" value="PPR_rpt"/>
</dbReference>
<dbReference type="Proteomes" id="UP001291623">
    <property type="component" value="Unassembled WGS sequence"/>
</dbReference>
<sequence length="621" mass="70386">MRAISSHRLSISTFRHLSSQAAARIDHHPQSIPVPTNSPTRLHTKKPEPLISLINSSSTKSHLLQIHAHLILNSLFQEQFFFSPFLFRIALPPFHDLTYATRLFSIFRKPNVFQYNIMIRAYGMGDSPENGFKLYQEMLRLGVKPNSLTSSFVTNGCIKIGSLFGGLQIHAQILGYGHQSDERLMTTLMDFYSSNGKYNEVCKVFDEMSQRDTIAWNVLISCYMRNRRTRDALRVFDMMKSSCEFQPDEVTCLLLLQACANLNALAFGEGVHRYCEENGFDKAMNICNALITMYSRCGCVEKAFEVFKGMTKKDVVSWSAMIAGLASNGYGRDAIEAFREMQRTGVSPDDQTFTGVLSACSHCGLLDEGRMFFNSMSEEFGIPPNIHHYGCVVDLMGRAGLVNEAYNLINSMKVKPDATVWRTLLGACRIHREADLGEQVIEHLIELKAQEAGDYVLLLNIYSLLGDWDKVINVRKMMKEKGIQTSPACSTIEFRGEIHEFVANDFSHPRKSEIYETLDEINQQLRIAGYVAETVSELHNVGVEEKQIALSYHSEKLAIAFGVLSTPPGTSIRVAKDLRICVDCHNFSKMLSAVYNREVVIRDRNRFHHFREGRCSCNDYW</sequence>
<feature type="domain" description="DYW" evidence="4">
    <location>
        <begin position="529"/>
        <end position="621"/>
    </location>
</feature>
<dbReference type="FunFam" id="1.25.40.10:FF:000031">
    <property type="entry name" value="Pentatricopeptide repeat-containing protein mitochondrial"/>
    <property type="match status" value="1"/>
</dbReference>
<evidence type="ECO:0000259" key="4">
    <source>
        <dbReference type="Pfam" id="PF14432"/>
    </source>
</evidence>
<dbReference type="FunFam" id="1.25.40.10:FF:000454">
    <property type="entry name" value="Pentatricopeptide repeat-containing protein At3g47530"/>
    <property type="match status" value="1"/>
</dbReference>
<keyword evidence="2" id="KW-0677">Repeat</keyword>
<gene>
    <name evidence="5" type="ORF">RND71_017474</name>
</gene>
<reference evidence="5" key="1">
    <citation type="submission" date="2023-12" db="EMBL/GenBank/DDBJ databases">
        <title>Genome assembly of Anisodus tanguticus.</title>
        <authorList>
            <person name="Wang Y.-J."/>
        </authorList>
    </citation>
    <scope>NUCLEOTIDE SEQUENCE</scope>
    <source>
        <strain evidence="5">KB-2021</strain>
        <tissue evidence="5">Leaf</tissue>
    </source>
</reference>
<evidence type="ECO:0000256" key="2">
    <source>
        <dbReference type="ARBA" id="ARBA00022737"/>
    </source>
</evidence>
<dbReference type="Pfam" id="PF01535">
    <property type="entry name" value="PPR"/>
    <property type="match status" value="2"/>
</dbReference>
<dbReference type="Pfam" id="PF13041">
    <property type="entry name" value="PPR_2"/>
    <property type="match status" value="3"/>
</dbReference>
<comment type="similarity">
    <text evidence="1">Belongs to the PPR family. PCMP-H subfamily.</text>
</comment>